<keyword evidence="1" id="KW-0472">Membrane</keyword>
<evidence type="ECO:0000313" key="3">
    <source>
        <dbReference type="Proteomes" id="UP000776700"/>
    </source>
</evidence>
<protein>
    <submittedName>
        <fullName evidence="2">Uncharacterized protein</fullName>
    </submittedName>
</protein>
<keyword evidence="1" id="KW-1133">Transmembrane helix</keyword>
<proteinExistence type="predicted"/>
<gene>
    <name evidence="2" type="ORF">K8V90_00025</name>
</gene>
<dbReference type="EMBL" id="DYUB01000002">
    <property type="protein sequence ID" value="HJG95477.1"/>
    <property type="molecule type" value="Genomic_DNA"/>
</dbReference>
<dbReference type="AlphaFoldDB" id="A0A921MY91"/>
<sequence>MNKVNFNIKGVIYGAIVMILIIGGFIVIPNMFMEQSKPVDYTILQREAIPEKILDMMDKYVNEERSLAVKLENKIYVVVTRGNDKNHGIEMDKIDIVKQDDKNIMRVKVVYKDKEESYPYIVVETNLNELPDTIELNTSVDEN</sequence>
<accession>A0A921MY91</accession>
<evidence type="ECO:0000313" key="2">
    <source>
        <dbReference type="EMBL" id="HJG95477.1"/>
    </source>
</evidence>
<evidence type="ECO:0000256" key="1">
    <source>
        <dbReference type="SAM" id="Phobius"/>
    </source>
</evidence>
<reference evidence="2" key="2">
    <citation type="submission" date="2021-09" db="EMBL/GenBank/DDBJ databases">
        <authorList>
            <person name="Gilroy R."/>
        </authorList>
    </citation>
    <scope>NUCLEOTIDE SEQUENCE</scope>
    <source>
        <strain evidence="2">1277</strain>
    </source>
</reference>
<dbReference type="Proteomes" id="UP000776700">
    <property type="component" value="Unassembled WGS sequence"/>
</dbReference>
<dbReference type="InterPro" id="IPR037250">
    <property type="entry name" value="NEAT_dom_sf"/>
</dbReference>
<feature type="transmembrane region" description="Helical" evidence="1">
    <location>
        <begin position="12"/>
        <end position="32"/>
    </location>
</feature>
<keyword evidence="1" id="KW-0812">Transmembrane</keyword>
<organism evidence="2 3">
    <name type="scientific">Romboutsia timonensis</name>
    <dbReference type="NCBI Taxonomy" id="1776391"/>
    <lineage>
        <taxon>Bacteria</taxon>
        <taxon>Bacillati</taxon>
        <taxon>Bacillota</taxon>
        <taxon>Clostridia</taxon>
        <taxon>Peptostreptococcales</taxon>
        <taxon>Peptostreptococcaceae</taxon>
        <taxon>Romboutsia</taxon>
    </lineage>
</organism>
<name>A0A921MY91_9FIRM</name>
<comment type="caution">
    <text evidence="2">The sequence shown here is derived from an EMBL/GenBank/DDBJ whole genome shotgun (WGS) entry which is preliminary data.</text>
</comment>
<dbReference type="SUPFAM" id="SSF158911">
    <property type="entry name" value="NEAT domain-like"/>
    <property type="match status" value="1"/>
</dbReference>
<reference evidence="2" key="1">
    <citation type="journal article" date="2021" name="PeerJ">
        <title>Extensive microbial diversity within the chicken gut microbiome revealed by metagenomics and culture.</title>
        <authorList>
            <person name="Gilroy R."/>
            <person name="Ravi A."/>
            <person name="Getino M."/>
            <person name="Pursley I."/>
            <person name="Horton D.L."/>
            <person name="Alikhan N.F."/>
            <person name="Baker D."/>
            <person name="Gharbi K."/>
            <person name="Hall N."/>
            <person name="Watson M."/>
            <person name="Adriaenssens E.M."/>
            <person name="Foster-Nyarko E."/>
            <person name="Jarju S."/>
            <person name="Secka A."/>
            <person name="Antonio M."/>
            <person name="Oren A."/>
            <person name="Chaudhuri R.R."/>
            <person name="La Ragione R."/>
            <person name="Hildebrand F."/>
            <person name="Pallen M.J."/>
        </authorList>
    </citation>
    <scope>NUCLEOTIDE SEQUENCE</scope>
    <source>
        <strain evidence="2">1277</strain>
    </source>
</reference>